<evidence type="ECO:0000313" key="1">
    <source>
        <dbReference type="EMBL" id="APA06863.1"/>
    </source>
</evidence>
<reference evidence="2" key="1">
    <citation type="journal article" date="2017" name="Genome Biol. Evol.">
        <title>The complete genome sequence of the phytopathogenic fungus Sclerotinia sclerotiorum reveals insights into the genome architecture of broad host range pathogens.</title>
        <authorList>
            <person name="Derbyshire M."/>
            <person name="Denton-Giles M."/>
            <person name="Hegedus D."/>
            <person name="Seifbarghy S."/>
            <person name="Rollins J."/>
            <person name="van Kan J."/>
            <person name="Seidl M.F."/>
            <person name="Faino L."/>
            <person name="Mbengue M."/>
            <person name="Navaud O."/>
            <person name="Raffaele S."/>
            <person name="Hammond-Kosack K."/>
            <person name="Heard S."/>
            <person name="Oliver R."/>
        </authorList>
    </citation>
    <scope>NUCLEOTIDE SEQUENCE [LARGE SCALE GENOMIC DNA]</scope>
    <source>
        <strain evidence="2">ATCC 18683 / 1980 / Ss-1</strain>
    </source>
</reference>
<dbReference type="EMBL" id="CP017815">
    <property type="protein sequence ID" value="APA06863.1"/>
    <property type="molecule type" value="Genomic_DNA"/>
</dbReference>
<protein>
    <submittedName>
        <fullName evidence="1">Uncharacterized protein</fullName>
    </submittedName>
</protein>
<gene>
    <name evidence="1" type="ORF">sscle_02g016330</name>
</gene>
<sequence>MNECPEMKEPFNPVAKKNETFDQRMDVKLIFKIETPVLEISEQGSKEVFTVFSRAQAKFCYRNETFSRTVEILLKAACSE</sequence>
<proteinExistence type="predicted"/>
<dbReference type="VEuPathDB" id="FungiDB:sscle_02g016330"/>
<dbReference type="AlphaFoldDB" id="A0A1D9PX31"/>
<evidence type="ECO:0000313" key="2">
    <source>
        <dbReference type="Proteomes" id="UP000177798"/>
    </source>
</evidence>
<name>A0A1D9PX31_SCLS1</name>
<organism evidence="1 2">
    <name type="scientific">Sclerotinia sclerotiorum (strain ATCC 18683 / 1980 / Ss-1)</name>
    <name type="common">White mold</name>
    <name type="synonym">Whetzelinia sclerotiorum</name>
    <dbReference type="NCBI Taxonomy" id="665079"/>
    <lineage>
        <taxon>Eukaryota</taxon>
        <taxon>Fungi</taxon>
        <taxon>Dikarya</taxon>
        <taxon>Ascomycota</taxon>
        <taxon>Pezizomycotina</taxon>
        <taxon>Leotiomycetes</taxon>
        <taxon>Helotiales</taxon>
        <taxon>Sclerotiniaceae</taxon>
        <taxon>Sclerotinia</taxon>
    </lineage>
</organism>
<accession>A0A1D9PX31</accession>
<dbReference type="Proteomes" id="UP000177798">
    <property type="component" value="Chromosome 2"/>
</dbReference>